<dbReference type="PRINTS" id="PR00455">
    <property type="entry name" value="HTHTETR"/>
</dbReference>
<gene>
    <name evidence="6" type="ORF">LL252_05605</name>
</gene>
<keyword evidence="3" id="KW-0804">Transcription</keyword>
<evidence type="ECO:0000256" key="3">
    <source>
        <dbReference type="ARBA" id="ARBA00023163"/>
    </source>
</evidence>
<dbReference type="SUPFAM" id="SSF48498">
    <property type="entry name" value="Tetracyclin repressor-like, C-terminal domain"/>
    <property type="match status" value="1"/>
</dbReference>
<dbReference type="GO" id="GO:0003700">
    <property type="term" value="F:DNA-binding transcription factor activity"/>
    <property type="evidence" value="ECO:0007669"/>
    <property type="project" value="TreeGrafter"/>
</dbReference>
<protein>
    <submittedName>
        <fullName evidence="6">TetR family transcriptional regulator</fullName>
    </submittedName>
</protein>
<dbReference type="PROSITE" id="PS50977">
    <property type="entry name" value="HTH_TETR_2"/>
    <property type="match status" value="1"/>
</dbReference>
<dbReference type="InterPro" id="IPR041586">
    <property type="entry name" value="PsrA_TetR_C"/>
</dbReference>
<evidence type="ECO:0000313" key="7">
    <source>
        <dbReference type="Proteomes" id="UP001108027"/>
    </source>
</evidence>
<evidence type="ECO:0000256" key="4">
    <source>
        <dbReference type="PROSITE-ProRule" id="PRU00335"/>
    </source>
</evidence>
<sequence length="229" mass="25843">MTKKTVGRPRARAGEGDRGATILDVSERLFARHGYDGVTLRTIAREAGVDVALINYYFGPKQQLFDTVFQRRARILNDDRLDALNRARAEAEPDPVPLERIIEAYLRPLEMAQESEDQGWRNYCALLAYVNTSPVWGPVLMSRHFDAPMDAFVEALSRALPHCDRGDLYWCYHFMSGSMTLTFANTGRINAMSGGLCRSDDFQTAYDRMIPFVVAGFERVCGPLKSHRG</sequence>
<dbReference type="Pfam" id="PF00440">
    <property type="entry name" value="TetR_N"/>
    <property type="match status" value="1"/>
</dbReference>
<organism evidence="6 7">
    <name type="scientific">Alloalcanivorax marinus</name>
    <dbReference type="NCBI Taxonomy" id="1177169"/>
    <lineage>
        <taxon>Bacteria</taxon>
        <taxon>Pseudomonadati</taxon>
        <taxon>Pseudomonadota</taxon>
        <taxon>Gammaproteobacteria</taxon>
        <taxon>Oceanospirillales</taxon>
        <taxon>Alcanivoracaceae</taxon>
        <taxon>Alloalcanivorax</taxon>
    </lineage>
</organism>
<feature type="domain" description="HTH tetR-type" evidence="5">
    <location>
        <begin position="16"/>
        <end position="76"/>
    </location>
</feature>
<comment type="caution">
    <text evidence="6">The sequence shown here is derived from an EMBL/GenBank/DDBJ whole genome shotgun (WGS) entry which is preliminary data.</text>
</comment>
<evidence type="ECO:0000259" key="5">
    <source>
        <dbReference type="PROSITE" id="PS50977"/>
    </source>
</evidence>
<dbReference type="Gene3D" id="1.10.357.10">
    <property type="entry name" value="Tetracycline Repressor, domain 2"/>
    <property type="match status" value="1"/>
</dbReference>
<dbReference type="InterPro" id="IPR036271">
    <property type="entry name" value="Tet_transcr_reg_TetR-rel_C_sf"/>
</dbReference>
<proteinExistence type="predicted"/>
<keyword evidence="1" id="KW-0805">Transcription regulation</keyword>
<dbReference type="Proteomes" id="UP001108027">
    <property type="component" value="Unassembled WGS sequence"/>
</dbReference>
<dbReference type="RefSeq" id="WP_228233367.1">
    <property type="nucleotide sequence ID" value="NZ_ARXL01000152.1"/>
</dbReference>
<keyword evidence="2 4" id="KW-0238">DNA-binding</keyword>
<dbReference type="InterPro" id="IPR050109">
    <property type="entry name" value="HTH-type_TetR-like_transc_reg"/>
</dbReference>
<name>A0A9Q3YMW9_9GAMM</name>
<dbReference type="SUPFAM" id="SSF46689">
    <property type="entry name" value="Homeodomain-like"/>
    <property type="match status" value="1"/>
</dbReference>
<dbReference type="AlphaFoldDB" id="A0A9Q3YMW9"/>
<dbReference type="InterPro" id="IPR009057">
    <property type="entry name" value="Homeodomain-like_sf"/>
</dbReference>
<evidence type="ECO:0000313" key="6">
    <source>
        <dbReference type="EMBL" id="MCC4308041.1"/>
    </source>
</evidence>
<reference evidence="6" key="1">
    <citation type="submission" date="2021-10" db="EMBL/GenBank/DDBJ databases">
        <title>The diversity and Nitrogen Metabolism of Culturable Nitrate-Utilizing Bacteria Within the Oxygen Minimum Zone of the Changjiang (Yangtze River)Estuary.</title>
        <authorList>
            <person name="Zhang D."/>
            <person name="Zheng J."/>
            <person name="Liu S."/>
            <person name="He W."/>
        </authorList>
    </citation>
    <scope>NUCLEOTIDE SEQUENCE</scope>
    <source>
        <strain evidence="6">FXH-223</strain>
    </source>
</reference>
<dbReference type="Pfam" id="PF17939">
    <property type="entry name" value="TetR_C_30"/>
    <property type="match status" value="1"/>
</dbReference>
<dbReference type="InterPro" id="IPR001647">
    <property type="entry name" value="HTH_TetR"/>
</dbReference>
<keyword evidence="7" id="KW-1185">Reference proteome</keyword>
<dbReference type="EMBL" id="JAJGNA010000004">
    <property type="protein sequence ID" value="MCC4308041.1"/>
    <property type="molecule type" value="Genomic_DNA"/>
</dbReference>
<evidence type="ECO:0000256" key="2">
    <source>
        <dbReference type="ARBA" id="ARBA00023125"/>
    </source>
</evidence>
<dbReference type="PANTHER" id="PTHR30055:SF234">
    <property type="entry name" value="HTH-TYPE TRANSCRIPTIONAL REGULATOR BETI"/>
    <property type="match status" value="1"/>
</dbReference>
<accession>A0A9Q3YMW9</accession>
<feature type="DNA-binding region" description="H-T-H motif" evidence="4">
    <location>
        <begin position="39"/>
        <end position="58"/>
    </location>
</feature>
<dbReference type="PANTHER" id="PTHR30055">
    <property type="entry name" value="HTH-TYPE TRANSCRIPTIONAL REGULATOR RUTR"/>
    <property type="match status" value="1"/>
</dbReference>
<dbReference type="GO" id="GO:0000976">
    <property type="term" value="F:transcription cis-regulatory region binding"/>
    <property type="evidence" value="ECO:0007669"/>
    <property type="project" value="TreeGrafter"/>
</dbReference>
<evidence type="ECO:0000256" key="1">
    <source>
        <dbReference type="ARBA" id="ARBA00023015"/>
    </source>
</evidence>